<evidence type="ECO:0000313" key="4">
    <source>
        <dbReference type="Proteomes" id="UP001220610"/>
    </source>
</evidence>
<feature type="compositionally biased region" description="Basic and acidic residues" evidence="1">
    <location>
        <begin position="74"/>
        <end position="88"/>
    </location>
</feature>
<dbReference type="Pfam" id="PF16118">
    <property type="entry name" value="DUF4834"/>
    <property type="match status" value="1"/>
</dbReference>
<dbReference type="Proteomes" id="UP001220610">
    <property type="component" value="Chromosome"/>
</dbReference>
<keyword evidence="2" id="KW-0472">Membrane</keyword>
<gene>
    <name evidence="3" type="ORF">P0Y53_06160</name>
</gene>
<evidence type="ECO:0000313" key="3">
    <source>
        <dbReference type="EMBL" id="WEK37079.1"/>
    </source>
</evidence>
<protein>
    <submittedName>
        <fullName evidence="3">DUF4834 family protein</fullName>
    </submittedName>
</protein>
<organism evidence="3 4">
    <name type="scientific">Candidatus Pseudobacter hemicellulosilyticus</name>
    <dbReference type="NCBI Taxonomy" id="3121375"/>
    <lineage>
        <taxon>Bacteria</taxon>
        <taxon>Pseudomonadati</taxon>
        <taxon>Bacteroidota</taxon>
        <taxon>Chitinophagia</taxon>
        <taxon>Chitinophagales</taxon>
        <taxon>Chitinophagaceae</taxon>
        <taxon>Pseudobacter</taxon>
    </lineage>
</organism>
<feature type="compositionally biased region" description="Low complexity" evidence="1">
    <location>
        <begin position="47"/>
        <end position="70"/>
    </location>
</feature>
<evidence type="ECO:0000256" key="2">
    <source>
        <dbReference type="SAM" id="Phobius"/>
    </source>
</evidence>
<reference evidence="3" key="1">
    <citation type="submission" date="2023-03" db="EMBL/GenBank/DDBJ databases">
        <title>Andean soil-derived lignocellulolytic bacterial consortium as a source of novel taxa and putative plastic-active enzymes.</title>
        <authorList>
            <person name="Diaz-Garcia L."/>
            <person name="Chuvochina M."/>
            <person name="Feuerriegel G."/>
            <person name="Bunk B."/>
            <person name="Sproer C."/>
            <person name="Streit W.R."/>
            <person name="Rodriguez L.M."/>
            <person name="Overmann J."/>
            <person name="Jimenez D.J."/>
        </authorList>
    </citation>
    <scope>NUCLEOTIDE SEQUENCE</scope>
    <source>
        <strain evidence="3">MAG 7</strain>
    </source>
</reference>
<keyword evidence="2" id="KW-0812">Transmembrane</keyword>
<feature type="transmembrane region" description="Helical" evidence="2">
    <location>
        <begin position="6"/>
        <end position="25"/>
    </location>
</feature>
<feature type="region of interest" description="Disordered" evidence="1">
    <location>
        <begin position="45"/>
        <end position="88"/>
    </location>
</feature>
<proteinExistence type="predicted"/>
<dbReference type="EMBL" id="CP119311">
    <property type="protein sequence ID" value="WEK37079.1"/>
    <property type="molecule type" value="Genomic_DNA"/>
</dbReference>
<accession>A0AAJ5WVS7</accession>
<dbReference type="AlphaFoldDB" id="A0AAJ5WVS7"/>
<sequence>MTGFKLILWAVGIWFLYRFVVRFLIPVVRVGRQMRQQVKGFRDMMDQQQAQQQTQQGYQQSAASAQASQQPEPPKQKAGEYIDFEEVK</sequence>
<dbReference type="InterPro" id="IPR032272">
    <property type="entry name" value="DUF4834"/>
</dbReference>
<name>A0AAJ5WVS7_9BACT</name>
<evidence type="ECO:0000256" key="1">
    <source>
        <dbReference type="SAM" id="MobiDB-lite"/>
    </source>
</evidence>
<keyword evidence="2" id="KW-1133">Transmembrane helix</keyword>